<keyword evidence="2" id="KW-0472">Membrane</keyword>
<dbReference type="GO" id="GO:0030276">
    <property type="term" value="F:clathrin binding"/>
    <property type="evidence" value="ECO:0007669"/>
    <property type="project" value="TreeGrafter"/>
</dbReference>
<keyword evidence="5" id="KW-1185">Reference proteome</keyword>
<dbReference type="STRING" id="7167.A0A182FMG6"/>
<feature type="transmembrane region" description="Helical" evidence="2">
    <location>
        <begin position="32"/>
        <end position="51"/>
    </location>
</feature>
<dbReference type="SMART" id="SM00239">
    <property type="entry name" value="C2"/>
    <property type="match status" value="2"/>
</dbReference>
<dbReference type="AlphaFoldDB" id="A0A182FMG6"/>
<dbReference type="InterPro" id="IPR035892">
    <property type="entry name" value="C2_domain_sf"/>
</dbReference>
<reference evidence="4" key="2">
    <citation type="submission" date="2022-08" db="UniProtKB">
        <authorList>
            <consortium name="EnsemblMetazoa"/>
        </authorList>
    </citation>
    <scope>IDENTIFICATION</scope>
    <source>
        <strain evidence="4">STECLA/ALBI9_A</strain>
    </source>
</reference>
<dbReference type="GO" id="GO:0001786">
    <property type="term" value="F:phosphatidylserine binding"/>
    <property type="evidence" value="ECO:0007669"/>
    <property type="project" value="TreeGrafter"/>
</dbReference>
<feature type="compositionally biased region" description="Basic and acidic residues" evidence="1">
    <location>
        <begin position="151"/>
        <end position="166"/>
    </location>
</feature>
<feature type="compositionally biased region" description="Polar residues" evidence="1">
    <location>
        <begin position="209"/>
        <end position="218"/>
    </location>
</feature>
<dbReference type="Pfam" id="PF00168">
    <property type="entry name" value="C2"/>
    <property type="match status" value="2"/>
</dbReference>
<dbReference type="GO" id="GO:0048791">
    <property type="term" value="P:calcium ion-regulated exocytosis of neurotransmitter"/>
    <property type="evidence" value="ECO:0007669"/>
    <property type="project" value="TreeGrafter"/>
</dbReference>
<protein>
    <recommendedName>
        <fullName evidence="3">C2 domain-containing protein</fullName>
    </recommendedName>
</protein>
<feature type="region of interest" description="Disordered" evidence="1">
    <location>
        <begin position="542"/>
        <end position="567"/>
    </location>
</feature>
<accession>A0A182FMG6</accession>
<feature type="domain" description="C2" evidence="3">
    <location>
        <begin position="656"/>
        <end position="785"/>
    </location>
</feature>
<dbReference type="GO" id="GO:0000149">
    <property type="term" value="F:SNARE binding"/>
    <property type="evidence" value="ECO:0007669"/>
    <property type="project" value="TreeGrafter"/>
</dbReference>
<feature type="domain" description="C2" evidence="3">
    <location>
        <begin position="796"/>
        <end position="952"/>
    </location>
</feature>
<name>A0A182FMG6_ANOAL</name>
<dbReference type="GO" id="GO:0005544">
    <property type="term" value="F:calcium-dependent phospholipid binding"/>
    <property type="evidence" value="ECO:0007669"/>
    <property type="project" value="TreeGrafter"/>
</dbReference>
<dbReference type="EnsemblMetazoa" id="AALB007726-RA">
    <property type="protein sequence ID" value="AALB007726-PA"/>
    <property type="gene ID" value="AALB007726"/>
</dbReference>
<feature type="compositionally biased region" description="Low complexity" evidence="1">
    <location>
        <begin position="168"/>
        <end position="179"/>
    </location>
</feature>
<keyword evidence="2" id="KW-1133">Transmembrane helix</keyword>
<dbReference type="GO" id="GO:0070382">
    <property type="term" value="C:exocytic vesicle"/>
    <property type="evidence" value="ECO:0007669"/>
    <property type="project" value="TreeGrafter"/>
</dbReference>
<feature type="compositionally biased region" description="Low complexity" evidence="1">
    <location>
        <begin position="359"/>
        <end position="383"/>
    </location>
</feature>
<dbReference type="GO" id="GO:0048488">
    <property type="term" value="P:synaptic vesicle endocytosis"/>
    <property type="evidence" value="ECO:0007669"/>
    <property type="project" value="TreeGrafter"/>
</dbReference>
<dbReference type="GO" id="GO:0005509">
    <property type="term" value="F:calcium ion binding"/>
    <property type="evidence" value="ECO:0007669"/>
    <property type="project" value="TreeGrafter"/>
</dbReference>
<evidence type="ECO:0000313" key="4">
    <source>
        <dbReference type="EnsemblMetazoa" id="AALB007726-PA"/>
    </source>
</evidence>
<sequence>MAAHATHARKDTHARTHRQPQEQQALVQMDTAVLISCLALVGTLLIVLLLLCRLVQPYDIAWFLSNREDKLNLSKMRLYNANGYLMHSGSEILLGSTGSFRRFDSVDRDYKPQYQGSGPGGGAVVVPPWRHSIEEPDTIPPQPLRPAPSPRESKLAREKPIHRQTSEPKPASQSIIISPIPRPVPRKQHSAPISFPLPLLASPREKRTPITTNTSTNPFAVGAGAGAGGPLREEDPLCEDGPAMTMTTTTMIRARPQPQPQPAPAAGSAGNTDGVSVFRSALKSINNPFLLDSPTLAAARHNQQPNQHQQQQQRQQACVFNFDPAIVHSLFNRPVPGLGVERSPAPLATQHLFPSLTTPAAAAPAPAPATTTATAPAPAAPTTKTMSIGEEDPLRRAEKRLSKMENLRRMSRLIESNQLLLNIYQQFNRTITDEVTAGTPARTGGGTPPSPSPPSMGGEVSACETSPSPSSTDLPPSSSRSPSAAVALSGHRYLDSPRTDALDSIRVPTVSRSIKHILRNRSFSETEFSERTLIKSFALLADHEQPPGSPPLHPTPSGRGYGTGGASGSCSISVASPGTGGGPATASGRPYCASSSTETLHKTVSESFLGHYFSFGSERSRSATVLPSSSCESVASQSSVVFADLVHTDRSPTQPIAGYLCIALQPDKSGNTTGVRPGLEVLLTVQEAKDLVGAAPANETETFVRVLLAADESQSTVQTKASRGTADRASFHETFTFWIGNSERQTFAFQVFQSSGDSPCSSPTLIGEAELQLTDAIQRPLTTWLKLSDSRCQRPDLGELMFSLSYLPTAERLTVVVVKARNLALKAPRHQVGLSNGRRDSQCEEEGASLAEPALVPGSAAEPPDSGGSVFVKVYLLQNDQKVSKKKTSVRRAERFPIYNEAIIFSVPPYLLNAVQIRLSVVQMLNRPEVVPNGPLDGGEPLIGRRKASIKLVSLGHVIIGSGTTGKALRHWHQMLTALRKPVAMWHGLRSSSERSKPSVAGNATMDAQSEPDRPPKAPSE</sequence>
<keyword evidence="2" id="KW-0812">Transmembrane</keyword>
<dbReference type="CDD" id="cd00030">
    <property type="entry name" value="C2"/>
    <property type="match status" value="1"/>
</dbReference>
<evidence type="ECO:0000256" key="1">
    <source>
        <dbReference type="SAM" id="MobiDB-lite"/>
    </source>
</evidence>
<feature type="region of interest" description="Disordered" evidence="1">
    <location>
        <begin position="111"/>
        <end position="189"/>
    </location>
</feature>
<feature type="region of interest" description="Disordered" evidence="1">
    <location>
        <begin position="359"/>
        <end position="385"/>
    </location>
</feature>
<dbReference type="Proteomes" id="UP000069272">
    <property type="component" value="Chromosome X"/>
</dbReference>
<feature type="region of interest" description="Disordered" evidence="1">
    <location>
        <begin position="202"/>
        <end position="231"/>
    </location>
</feature>
<dbReference type="PANTHER" id="PTHR10024">
    <property type="entry name" value="SYNAPTOTAGMIN"/>
    <property type="match status" value="1"/>
</dbReference>
<evidence type="ECO:0000313" key="5">
    <source>
        <dbReference type="Proteomes" id="UP000069272"/>
    </source>
</evidence>
<evidence type="ECO:0000256" key="2">
    <source>
        <dbReference type="SAM" id="Phobius"/>
    </source>
</evidence>
<feature type="region of interest" description="Disordered" evidence="1">
    <location>
        <begin position="1"/>
        <end position="22"/>
    </location>
</feature>
<dbReference type="VEuPathDB" id="VectorBase:AALB007726"/>
<dbReference type="GO" id="GO:0098793">
    <property type="term" value="C:presynapse"/>
    <property type="evidence" value="ECO:0007669"/>
    <property type="project" value="GOC"/>
</dbReference>
<dbReference type="SUPFAM" id="SSF49562">
    <property type="entry name" value="C2 domain (Calcium/lipid-binding domain, CaLB)"/>
    <property type="match status" value="2"/>
</dbReference>
<feature type="compositionally biased region" description="Low complexity" evidence="1">
    <location>
        <begin position="466"/>
        <end position="483"/>
    </location>
</feature>
<dbReference type="GO" id="GO:0005886">
    <property type="term" value="C:plasma membrane"/>
    <property type="evidence" value="ECO:0007669"/>
    <property type="project" value="TreeGrafter"/>
</dbReference>
<feature type="region of interest" description="Disordered" evidence="1">
    <location>
        <begin position="436"/>
        <end position="489"/>
    </location>
</feature>
<dbReference type="VEuPathDB" id="VectorBase:AALB20_034832"/>
<dbReference type="PANTHER" id="PTHR10024:SF252">
    <property type="entry name" value="SYNAPTOTAGMIN-12"/>
    <property type="match status" value="1"/>
</dbReference>
<dbReference type="Gene3D" id="2.60.40.150">
    <property type="entry name" value="C2 domain"/>
    <property type="match status" value="2"/>
</dbReference>
<feature type="region of interest" description="Disordered" evidence="1">
    <location>
        <begin position="989"/>
        <end position="1021"/>
    </location>
</feature>
<reference evidence="4 5" key="1">
    <citation type="journal article" date="2017" name="G3 (Bethesda)">
        <title>The Physical Genome Mapping of Anopheles albimanus Corrected Scaffold Misassemblies and Identified Interarm Rearrangements in Genus Anopheles.</title>
        <authorList>
            <person name="Artemov G.N."/>
            <person name="Peery A.N."/>
            <person name="Jiang X."/>
            <person name="Tu Z."/>
            <person name="Stegniy V.N."/>
            <person name="Sharakhova M.V."/>
            <person name="Sharakhov I.V."/>
        </authorList>
    </citation>
    <scope>NUCLEOTIDE SEQUENCE [LARGE SCALE GENOMIC DNA]</scope>
    <source>
        <strain evidence="4 5">ALBI9_A</strain>
    </source>
</reference>
<feature type="compositionally biased region" description="Basic and acidic residues" evidence="1">
    <location>
        <begin position="1011"/>
        <end position="1021"/>
    </location>
</feature>
<evidence type="ECO:0000259" key="3">
    <source>
        <dbReference type="PROSITE" id="PS50004"/>
    </source>
</evidence>
<feature type="compositionally biased region" description="Pro residues" evidence="1">
    <location>
        <begin position="138"/>
        <end position="149"/>
    </location>
</feature>
<dbReference type="InterPro" id="IPR000008">
    <property type="entry name" value="C2_dom"/>
</dbReference>
<organism evidence="4 5">
    <name type="scientific">Anopheles albimanus</name>
    <name type="common">New world malaria mosquito</name>
    <dbReference type="NCBI Taxonomy" id="7167"/>
    <lineage>
        <taxon>Eukaryota</taxon>
        <taxon>Metazoa</taxon>
        <taxon>Ecdysozoa</taxon>
        <taxon>Arthropoda</taxon>
        <taxon>Hexapoda</taxon>
        <taxon>Insecta</taxon>
        <taxon>Pterygota</taxon>
        <taxon>Neoptera</taxon>
        <taxon>Endopterygota</taxon>
        <taxon>Diptera</taxon>
        <taxon>Nematocera</taxon>
        <taxon>Culicoidea</taxon>
        <taxon>Culicidae</taxon>
        <taxon>Anophelinae</taxon>
        <taxon>Anopheles</taxon>
    </lineage>
</organism>
<dbReference type="PROSITE" id="PS50004">
    <property type="entry name" value="C2"/>
    <property type="match status" value="2"/>
</dbReference>
<proteinExistence type="predicted"/>